<dbReference type="Pfam" id="PF01527">
    <property type="entry name" value="HTH_Tnp_1"/>
    <property type="match status" value="1"/>
</dbReference>
<reference evidence="1 2" key="1">
    <citation type="submission" date="2021-08" db="EMBL/GenBank/DDBJ databases">
        <title>Complete genome sequence of the strain Aneurinibacillus thermoaerophilus CCM 8960.</title>
        <authorList>
            <person name="Musilova J."/>
            <person name="Kourilova X."/>
            <person name="Pernicova I."/>
            <person name="Bezdicek M."/>
            <person name="Lengerova M."/>
            <person name="Obruca S."/>
            <person name="Sedlar K."/>
        </authorList>
    </citation>
    <scope>NUCLEOTIDE SEQUENCE [LARGE SCALE GENOMIC DNA]</scope>
    <source>
        <strain evidence="1 2">CCM 8960</strain>
    </source>
</reference>
<dbReference type="RefSeq" id="WP_057899899.1">
    <property type="nucleotide sequence ID" value="NZ_CP080764.1"/>
</dbReference>
<dbReference type="SUPFAM" id="SSF46689">
    <property type="entry name" value="Homeodomain-like"/>
    <property type="match status" value="1"/>
</dbReference>
<protein>
    <submittedName>
        <fullName evidence="1">Transposase</fullName>
    </submittedName>
</protein>
<keyword evidence="2" id="KW-1185">Reference proteome</keyword>
<dbReference type="Proteomes" id="UP000826616">
    <property type="component" value="Chromosome"/>
</dbReference>
<evidence type="ECO:0000313" key="2">
    <source>
        <dbReference type="Proteomes" id="UP000826616"/>
    </source>
</evidence>
<organism evidence="1 2">
    <name type="scientific">Aneurinibacillus thermoaerophilus</name>
    <dbReference type="NCBI Taxonomy" id="143495"/>
    <lineage>
        <taxon>Bacteria</taxon>
        <taxon>Bacillati</taxon>
        <taxon>Bacillota</taxon>
        <taxon>Bacilli</taxon>
        <taxon>Bacillales</taxon>
        <taxon>Paenibacillaceae</taxon>
        <taxon>Aneurinibacillus group</taxon>
        <taxon>Aneurinibacillus</taxon>
    </lineage>
</organism>
<evidence type="ECO:0000313" key="1">
    <source>
        <dbReference type="EMBL" id="QYY43248.1"/>
    </source>
</evidence>
<dbReference type="InterPro" id="IPR009057">
    <property type="entry name" value="Homeodomain-like_sf"/>
</dbReference>
<dbReference type="Gene3D" id="1.10.10.60">
    <property type="entry name" value="Homeodomain-like"/>
    <property type="match status" value="1"/>
</dbReference>
<dbReference type="InterPro" id="IPR002514">
    <property type="entry name" value="Transposase_8"/>
</dbReference>
<dbReference type="EMBL" id="CP080764">
    <property type="protein sequence ID" value="QYY43248.1"/>
    <property type="molecule type" value="Genomic_DNA"/>
</dbReference>
<proteinExistence type="predicted"/>
<sequence>MTRRKYSIDFKKQVVKEAKETGNLAAVARRYELSANMVGRWKREFESGKHGEIDFSMVPVLDAEEVVKENEQLKRLLGEQALELAILRDLIILPSKTKRAERGTSEK</sequence>
<gene>
    <name evidence="1" type="ORF">K3F53_02865</name>
</gene>
<dbReference type="GeneID" id="97140301"/>
<name>A0ABX8YC28_ANETH</name>
<accession>A0ABX8YC28</accession>